<dbReference type="InterPro" id="IPR033703">
    <property type="entry name" value="Rhv-like"/>
</dbReference>
<dbReference type="CDD" id="cd00205">
    <property type="entry name" value="rhv_like"/>
    <property type="match status" value="1"/>
</dbReference>
<protein>
    <submittedName>
        <fullName evidence="5">Capsid protein</fullName>
    </submittedName>
</protein>
<sequence>MAHNTSAELEVPFLSDYEYIGSAQSEINHVYGRFWLTQVLPTPTLPNSATPVYKVYVRFEDIELFGTSPVSSTVFIVPQSGAKTPGDKELENNGQLSGVLATAARLPRAVARALPSLAPFMGATSWFLSASARAAAAFGFSKPVITKTDPVYRLGHIHEANVDMPVPAVAVGAFAGNQVAVSSALGCTDLDEMAFDTVLTRPSQIFRGTLTTADTHSTNKYVSQVCINHFWFRAPAPGVDRGNISFPRSNTLPGGLNTAVIPSTLLYFGQHFRLWHGDLTYRVTFAKSKFHTGRVMFSFIPNYQRVSNGSTYAEAGLEGGPLPGTSNGELQPTQYSMVFDLKDGSTFDFDVPFFAPTSMVGVNDSLGMVCMQVMDPLVANGESSDTISFIVEVAAKPGFYFSGIAGPASPAWCDLSPSPSIVFQSGVGGHSADASQHSAGEKFLSVKQLMMHPLMRRYTQANNSTVTGTIPQWPCLPSWGDGNPLASNVLREFPFSRAGLVAQCYAFGIGSTVLYVQSAGLGSQSLFRVLSNRFDNAGALTGTVPGLYGSTTIDPNTAWAQFSRGSQTTEAYLLPTLSASPRFRTGDLLNTNTTRDWGPGITSVSTLSIPARVTYQFSATNLDGAARVWSWGTAAADDARVAAWIGPCPIILAASTSTTPSWYSSGAAT</sequence>
<dbReference type="EMBL" id="MT108489">
    <property type="protein sequence ID" value="UDL17005.1"/>
    <property type="molecule type" value="Genomic_RNA"/>
</dbReference>
<name>A0A8K1P8E3_9VIRU</name>
<dbReference type="SUPFAM" id="SSF88633">
    <property type="entry name" value="Positive stranded ssRNA viruses"/>
    <property type="match status" value="1"/>
</dbReference>
<dbReference type="GO" id="GO:0019028">
    <property type="term" value="C:viral capsid"/>
    <property type="evidence" value="ECO:0007669"/>
    <property type="project" value="UniProtKB-KW"/>
</dbReference>
<accession>A0A8K1P8E3</accession>
<reference evidence="5" key="1">
    <citation type="submission" date="2020-02" db="EMBL/GenBank/DDBJ databases">
        <title>Toward viral control of the snail vectors of schistosomiasis: Virus-derived sequences from the transcriptomes of Biomphalaria pfeifferi and Bulinus globosus.</title>
        <authorList>
            <person name="Zhang S.-M."/>
            <person name="Buddenborg S.V."/>
            <person name="Mkoji G.M."/>
            <person name="Loker E.S."/>
            <person name="Bonning B.C."/>
        </authorList>
    </citation>
    <scope>NUCLEOTIDE SEQUENCE</scope>
    <source>
        <strain evidence="5">BP-Kasabong</strain>
    </source>
</reference>
<evidence type="ECO:0000313" key="5">
    <source>
        <dbReference type="EMBL" id="UDL17005.1"/>
    </source>
</evidence>
<dbReference type="GO" id="GO:0005198">
    <property type="term" value="F:structural molecule activity"/>
    <property type="evidence" value="ECO:0007669"/>
    <property type="project" value="InterPro"/>
</dbReference>
<dbReference type="InterPro" id="IPR029053">
    <property type="entry name" value="Viral_coat"/>
</dbReference>
<dbReference type="Pfam" id="PF00073">
    <property type="entry name" value="Rhv"/>
    <property type="match status" value="1"/>
</dbReference>
<evidence type="ECO:0000256" key="1">
    <source>
        <dbReference type="ARBA" id="ARBA00004328"/>
    </source>
</evidence>
<keyword evidence="2" id="KW-0167">Capsid protein</keyword>
<proteinExistence type="predicted"/>
<dbReference type="InterPro" id="IPR001676">
    <property type="entry name" value="Picornavirus_capsid"/>
</dbReference>
<organism evidence="5">
    <name type="scientific">Biomphalaria pfeifferi virus 2</name>
    <dbReference type="NCBI Taxonomy" id="2884320"/>
    <lineage>
        <taxon>Viruses</taxon>
        <taxon>Riboviria</taxon>
        <taxon>Orthornavirae</taxon>
        <taxon>Pisuviricota</taxon>
        <taxon>Pisoniviricetes</taxon>
        <taxon>Picornavirales</taxon>
    </lineage>
</organism>
<dbReference type="Gene3D" id="2.60.120.20">
    <property type="match status" value="2"/>
</dbReference>
<keyword evidence="3" id="KW-0946">Virion</keyword>
<evidence type="ECO:0000256" key="2">
    <source>
        <dbReference type="ARBA" id="ARBA00022561"/>
    </source>
</evidence>
<comment type="subcellular location">
    <subcellularLocation>
        <location evidence="1">Virion</location>
    </subcellularLocation>
</comment>
<evidence type="ECO:0000259" key="4">
    <source>
        <dbReference type="Pfam" id="PF00073"/>
    </source>
</evidence>
<evidence type="ECO:0000256" key="3">
    <source>
        <dbReference type="ARBA" id="ARBA00022844"/>
    </source>
</evidence>
<feature type="domain" description="Picornavirus capsid" evidence="4">
    <location>
        <begin position="270"/>
        <end position="359"/>
    </location>
</feature>